<accession>A0A6G1H0W9</accession>
<dbReference type="AlphaFoldDB" id="A0A6G1H0W9"/>
<feature type="compositionally biased region" description="Polar residues" evidence="1">
    <location>
        <begin position="53"/>
        <end position="67"/>
    </location>
</feature>
<reference evidence="2" key="1">
    <citation type="journal article" date="2020" name="Stud. Mycol.">
        <title>101 Dothideomycetes genomes: a test case for predicting lifestyles and emergence of pathogens.</title>
        <authorList>
            <person name="Haridas S."/>
            <person name="Albert R."/>
            <person name="Binder M."/>
            <person name="Bloem J."/>
            <person name="Labutti K."/>
            <person name="Salamov A."/>
            <person name="Andreopoulos B."/>
            <person name="Baker S."/>
            <person name="Barry K."/>
            <person name="Bills G."/>
            <person name="Bluhm B."/>
            <person name="Cannon C."/>
            <person name="Castanera R."/>
            <person name="Culley D."/>
            <person name="Daum C."/>
            <person name="Ezra D."/>
            <person name="Gonzalez J."/>
            <person name="Henrissat B."/>
            <person name="Kuo A."/>
            <person name="Liang C."/>
            <person name="Lipzen A."/>
            <person name="Lutzoni F."/>
            <person name="Magnuson J."/>
            <person name="Mondo S."/>
            <person name="Nolan M."/>
            <person name="Ohm R."/>
            <person name="Pangilinan J."/>
            <person name="Park H.-J."/>
            <person name="Ramirez L."/>
            <person name="Alfaro M."/>
            <person name="Sun H."/>
            <person name="Tritt A."/>
            <person name="Yoshinaga Y."/>
            <person name="Zwiers L.-H."/>
            <person name="Turgeon B."/>
            <person name="Goodwin S."/>
            <person name="Spatafora J."/>
            <person name="Crous P."/>
            <person name="Grigoriev I."/>
        </authorList>
    </citation>
    <scope>NUCLEOTIDE SEQUENCE</scope>
    <source>
        <strain evidence="2">CBS 113979</strain>
    </source>
</reference>
<organism evidence="2 3">
    <name type="scientific">Aulographum hederae CBS 113979</name>
    <dbReference type="NCBI Taxonomy" id="1176131"/>
    <lineage>
        <taxon>Eukaryota</taxon>
        <taxon>Fungi</taxon>
        <taxon>Dikarya</taxon>
        <taxon>Ascomycota</taxon>
        <taxon>Pezizomycotina</taxon>
        <taxon>Dothideomycetes</taxon>
        <taxon>Pleosporomycetidae</taxon>
        <taxon>Aulographales</taxon>
        <taxon>Aulographaceae</taxon>
    </lineage>
</organism>
<keyword evidence="3" id="KW-1185">Reference proteome</keyword>
<evidence type="ECO:0000313" key="3">
    <source>
        <dbReference type="Proteomes" id="UP000800041"/>
    </source>
</evidence>
<evidence type="ECO:0000313" key="2">
    <source>
        <dbReference type="EMBL" id="KAF1986825.1"/>
    </source>
</evidence>
<name>A0A6G1H0W9_9PEZI</name>
<dbReference type="Proteomes" id="UP000800041">
    <property type="component" value="Unassembled WGS sequence"/>
</dbReference>
<dbReference type="EMBL" id="ML977155">
    <property type="protein sequence ID" value="KAF1986825.1"/>
    <property type="molecule type" value="Genomic_DNA"/>
</dbReference>
<gene>
    <name evidence="2" type="ORF">K402DRAFT_67356</name>
</gene>
<feature type="region of interest" description="Disordered" evidence="1">
    <location>
        <begin position="41"/>
        <end position="72"/>
    </location>
</feature>
<evidence type="ECO:0000256" key="1">
    <source>
        <dbReference type="SAM" id="MobiDB-lite"/>
    </source>
</evidence>
<feature type="compositionally biased region" description="Basic and acidic residues" evidence="1">
    <location>
        <begin position="41"/>
        <end position="51"/>
    </location>
</feature>
<sequence length="227" mass="25405">MGNHHLRSPISVRPFSDSESPCAMMPIFPFQSLPFSIKTNEHRRERAEEPRTTYGQDNTEPQGSAQASFPPPDVETVRLGSCLGGVIWKRLRFKLYYDVRCGLRKTYLNGVEGADGAYQDGARPALCNDSRDAASEGLYPNPRSSDEDSKKADIWAMTVSLSRAMGLTNSFARSTVYLDGNKGCPHVIPCADTSGRLLIFLFHKTFHCPPIWRSMYRCSFHLGGYLM</sequence>
<protein>
    <submittedName>
        <fullName evidence="2">Uncharacterized protein</fullName>
    </submittedName>
</protein>
<proteinExistence type="predicted"/>